<organism evidence="2 3">
    <name type="scientific">Elysia crispata</name>
    <name type="common">lettuce slug</name>
    <dbReference type="NCBI Taxonomy" id="231223"/>
    <lineage>
        <taxon>Eukaryota</taxon>
        <taxon>Metazoa</taxon>
        <taxon>Spiralia</taxon>
        <taxon>Lophotrochozoa</taxon>
        <taxon>Mollusca</taxon>
        <taxon>Gastropoda</taxon>
        <taxon>Heterobranchia</taxon>
        <taxon>Euthyneura</taxon>
        <taxon>Panpulmonata</taxon>
        <taxon>Sacoglossa</taxon>
        <taxon>Placobranchoidea</taxon>
        <taxon>Plakobranchidae</taxon>
        <taxon>Elysia</taxon>
    </lineage>
</organism>
<name>A0AAE1DTC4_9GAST</name>
<keyword evidence="3" id="KW-1185">Reference proteome</keyword>
<reference evidence="2" key="1">
    <citation type="journal article" date="2023" name="G3 (Bethesda)">
        <title>A reference genome for the long-term kleptoplast-retaining sea slug Elysia crispata morphotype clarki.</title>
        <authorList>
            <person name="Eastman K.E."/>
            <person name="Pendleton A.L."/>
            <person name="Shaikh M.A."/>
            <person name="Suttiyut T."/>
            <person name="Ogas R."/>
            <person name="Tomko P."/>
            <person name="Gavelis G."/>
            <person name="Widhalm J.R."/>
            <person name="Wisecaver J.H."/>
        </authorList>
    </citation>
    <scope>NUCLEOTIDE SEQUENCE</scope>
    <source>
        <strain evidence="2">ECLA1</strain>
    </source>
</reference>
<feature type="region of interest" description="Disordered" evidence="1">
    <location>
        <begin position="63"/>
        <end position="83"/>
    </location>
</feature>
<dbReference type="AlphaFoldDB" id="A0AAE1DTC4"/>
<evidence type="ECO:0000256" key="1">
    <source>
        <dbReference type="SAM" id="MobiDB-lite"/>
    </source>
</evidence>
<dbReference type="Proteomes" id="UP001283361">
    <property type="component" value="Unassembled WGS sequence"/>
</dbReference>
<gene>
    <name evidence="2" type="ORF">RRG08_006986</name>
</gene>
<sequence>MIEVRSVIWGNMKETEPQGMGKDERNGLIVHGKCFSSPEMNITHRSQILGIVLNVTEPRSSEMGIFHRTQNSGDDVTEPRSPEMSICDRAQIMEMSIIVS</sequence>
<protein>
    <submittedName>
        <fullName evidence="2">Uncharacterized protein</fullName>
    </submittedName>
</protein>
<comment type="caution">
    <text evidence="2">The sequence shown here is derived from an EMBL/GenBank/DDBJ whole genome shotgun (WGS) entry which is preliminary data.</text>
</comment>
<evidence type="ECO:0000313" key="2">
    <source>
        <dbReference type="EMBL" id="KAK3781590.1"/>
    </source>
</evidence>
<evidence type="ECO:0000313" key="3">
    <source>
        <dbReference type="Proteomes" id="UP001283361"/>
    </source>
</evidence>
<accession>A0AAE1DTC4</accession>
<dbReference type="EMBL" id="JAWDGP010002620">
    <property type="protein sequence ID" value="KAK3781590.1"/>
    <property type="molecule type" value="Genomic_DNA"/>
</dbReference>
<proteinExistence type="predicted"/>